<evidence type="ECO:0000256" key="1">
    <source>
        <dbReference type="ARBA" id="ARBA00010746"/>
    </source>
</evidence>
<dbReference type="EMBL" id="JBJQOH010000002">
    <property type="protein sequence ID" value="KAL3697872.1"/>
    <property type="molecule type" value="Genomic_DNA"/>
</dbReference>
<dbReference type="GO" id="GO:0048046">
    <property type="term" value="C:apoplast"/>
    <property type="evidence" value="ECO:0007669"/>
    <property type="project" value="UniProtKB-SubCell"/>
</dbReference>
<dbReference type="AlphaFoldDB" id="A0ABD3I6C8"/>
<comment type="caution">
    <text evidence="5">The sequence shown here is derived from an EMBL/GenBank/DDBJ whole genome shotgun (WGS) entry which is preliminary data.</text>
</comment>
<name>A0ABD3I6C8_9MARC</name>
<keyword evidence="6" id="KW-1185">Reference proteome</keyword>
<evidence type="ECO:0000313" key="6">
    <source>
        <dbReference type="Proteomes" id="UP001633002"/>
    </source>
</evidence>
<dbReference type="InterPro" id="IPR044859">
    <property type="entry name" value="Allene_oxi_cyc_Dirigent"/>
</dbReference>
<dbReference type="InterPro" id="IPR004265">
    <property type="entry name" value="Dirigent"/>
</dbReference>
<evidence type="ECO:0000313" key="5">
    <source>
        <dbReference type="EMBL" id="KAL3697872.1"/>
    </source>
</evidence>
<evidence type="ECO:0000256" key="4">
    <source>
        <dbReference type="RuleBase" id="RU363099"/>
    </source>
</evidence>
<dbReference type="GO" id="GO:0009699">
    <property type="term" value="P:phenylpropanoid biosynthetic process"/>
    <property type="evidence" value="ECO:0007669"/>
    <property type="project" value="UniProtKB-ARBA"/>
</dbReference>
<gene>
    <name evidence="5" type="ORF">R1sor_011948</name>
</gene>
<comment type="subcellular location">
    <subcellularLocation>
        <location evidence="4">Secreted</location>
        <location evidence="4">Extracellular space</location>
        <location evidence="4">Apoplast</location>
    </subcellularLocation>
</comment>
<organism evidence="5 6">
    <name type="scientific">Riccia sorocarpa</name>
    <dbReference type="NCBI Taxonomy" id="122646"/>
    <lineage>
        <taxon>Eukaryota</taxon>
        <taxon>Viridiplantae</taxon>
        <taxon>Streptophyta</taxon>
        <taxon>Embryophyta</taxon>
        <taxon>Marchantiophyta</taxon>
        <taxon>Marchantiopsida</taxon>
        <taxon>Marchantiidae</taxon>
        <taxon>Marchantiales</taxon>
        <taxon>Ricciaceae</taxon>
        <taxon>Riccia</taxon>
    </lineage>
</organism>
<keyword evidence="3 4" id="KW-0964">Secreted</keyword>
<dbReference type="Pfam" id="PF03018">
    <property type="entry name" value="Dirigent"/>
    <property type="match status" value="1"/>
</dbReference>
<keyword evidence="4" id="KW-0052">Apoplast</keyword>
<sequence>MSWTKFSFDEVNKGFKLQLDNPPPYCTLFLHFDSFSSPPPRADALQHKRRPPWEEEQQELVGVIGILHVYLAVFAASAAATGPAYSFTPPKLPKPDFQFTFYLHDNLITPANRTAFAVTVPVAKVNEWTLSDQSWLLEINSSYFGTVVVLEDPLTLEPPLNSTQVGFARGIYVFDKNVGAENEHNGIEWIFTAIFNEGSGLANSTLCFKGWDYFPDSVLGITEVAICGGTGKFRKAQGFAGISITFIDAVSAALKFDVSLFF</sequence>
<dbReference type="Gene3D" id="2.40.480.10">
    <property type="entry name" value="Allene oxide cyclase-like"/>
    <property type="match status" value="1"/>
</dbReference>
<reference evidence="5 6" key="1">
    <citation type="submission" date="2024-09" db="EMBL/GenBank/DDBJ databases">
        <title>Chromosome-scale assembly of Riccia sorocarpa.</title>
        <authorList>
            <person name="Paukszto L."/>
        </authorList>
    </citation>
    <scope>NUCLEOTIDE SEQUENCE [LARGE SCALE GENOMIC DNA]</scope>
    <source>
        <strain evidence="5">LP-2024</strain>
        <tissue evidence="5">Aerial parts of the thallus</tissue>
    </source>
</reference>
<proteinExistence type="inferred from homology"/>
<dbReference type="PANTHER" id="PTHR21495">
    <property type="entry name" value="NUCLEOPORIN-RELATED"/>
    <property type="match status" value="1"/>
</dbReference>
<protein>
    <recommendedName>
        <fullName evidence="4">Dirigent protein</fullName>
    </recommendedName>
</protein>
<comment type="similarity">
    <text evidence="1 4">Belongs to the plant dirigent protein family.</text>
</comment>
<dbReference type="Proteomes" id="UP001633002">
    <property type="component" value="Unassembled WGS sequence"/>
</dbReference>
<accession>A0ABD3I6C8</accession>
<evidence type="ECO:0000256" key="3">
    <source>
        <dbReference type="ARBA" id="ARBA00022525"/>
    </source>
</evidence>
<comment type="function">
    <text evidence="4">Dirigent proteins impart stereoselectivity on the phenoxy radical-coupling reaction, yielding optically active lignans from two molecules of coniferyl alcohol in the biosynthesis of lignans, flavonolignans, and alkaloids and thus plays a central role in plant secondary metabolism.</text>
</comment>
<evidence type="ECO:0000256" key="2">
    <source>
        <dbReference type="ARBA" id="ARBA00011738"/>
    </source>
</evidence>
<comment type="subunit">
    <text evidence="2 4">Homodimer.</text>
</comment>